<dbReference type="InterPro" id="IPR043502">
    <property type="entry name" value="DNA/RNA_pol_sf"/>
</dbReference>
<dbReference type="PANTHER" id="PTHR37984:SF5">
    <property type="entry name" value="PROTEIN NYNRIN-LIKE"/>
    <property type="match status" value="1"/>
</dbReference>
<dbReference type="Gene3D" id="3.10.10.10">
    <property type="entry name" value="HIV Type 1 Reverse Transcriptase, subunit A, domain 1"/>
    <property type="match status" value="1"/>
</dbReference>
<dbReference type="InterPro" id="IPR000477">
    <property type="entry name" value="RT_dom"/>
</dbReference>
<evidence type="ECO:0000313" key="2">
    <source>
        <dbReference type="EMBL" id="GBP09690.1"/>
    </source>
</evidence>
<dbReference type="Proteomes" id="UP000299102">
    <property type="component" value="Unassembled WGS sequence"/>
</dbReference>
<sequence>MLLRNNLIEESYSPFAAPVTLAFKKGENRKSRLCVDFRELNKIVVPQAQPFPLIDDLITKTRNCMYFTTLDINSAFWAIPLRVEDRKKTGFVTQDGHFQWTCLPFGLKTSPAIFQRILSNILRKHNLTGYAINYIDDILIYSTTFEEHIRHIRNVLEAIIKEGFRLKFTKCTFASSSKYNETEHRVTGFAPKYLLDGTNVSIVPNEIKTIGKEDKWIADRILALENTIKSYKYNKKIFDRNRKMQEFEIGDSVYVENGNRLNRKKLDELKIGPFKIIEKISNSIYKIDTGNTKTESTLFHITKLHPVTAEDEVEENEYEDNL</sequence>
<evidence type="ECO:0000259" key="1">
    <source>
        <dbReference type="PROSITE" id="PS50878"/>
    </source>
</evidence>
<feature type="domain" description="Reverse transcriptase" evidence="1">
    <location>
        <begin position="3"/>
        <end position="191"/>
    </location>
</feature>
<name>A0A4C1T815_EUMVA</name>
<dbReference type="InterPro" id="IPR050951">
    <property type="entry name" value="Retrovirus_Pol_polyprotein"/>
</dbReference>
<dbReference type="CDD" id="cd01647">
    <property type="entry name" value="RT_LTR"/>
    <property type="match status" value="1"/>
</dbReference>
<dbReference type="SUPFAM" id="SSF56672">
    <property type="entry name" value="DNA/RNA polymerases"/>
    <property type="match status" value="1"/>
</dbReference>
<gene>
    <name evidence="2" type="ORF">EVAR_76656_1</name>
</gene>
<dbReference type="STRING" id="151549.A0A4C1T815"/>
<dbReference type="AlphaFoldDB" id="A0A4C1T815"/>
<reference evidence="2 3" key="1">
    <citation type="journal article" date="2019" name="Commun. Biol.">
        <title>The bagworm genome reveals a unique fibroin gene that provides high tensile strength.</title>
        <authorList>
            <person name="Kono N."/>
            <person name="Nakamura H."/>
            <person name="Ohtoshi R."/>
            <person name="Tomita M."/>
            <person name="Numata K."/>
            <person name="Arakawa K."/>
        </authorList>
    </citation>
    <scope>NUCLEOTIDE SEQUENCE [LARGE SCALE GENOMIC DNA]</scope>
</reference>
<dbReference type="Pfam" id="PF00078">
    <property type="entry name" value="RVT_1"/>
    <property type="match status" value="1"/>
</dbReference>
<dbReference type="PROSITE" id="PS50878">
    <property type="entry name" value="RT_POL"/>
    <property type="match status" value="1"/>
</dbReference>
<dbReference type="GO" id="GO:0071897">
    <property type="term" value="P:DNA biosynthetic process"/>
    <property type="evidence" value="ECO:0007669"/>
    <property type="project" value="UniProtKB-ARBA"/>
</dbReference>
<evidence type="ECO:0000313" key="3">
    <source>
        <dbReference type="Proteomes" id="UP000299102"/>
    </source>
</evidence>
<dbReference type="OrthoDB" id="8022549at2759"/>
<comment type="caution">
    <text evidence="2">The sequence shown here is derived from an EMBL/GenBank/DDBJ whole genome shotgun (WGS) entry which is preliminary data.</text>
</comment>
<accession>A0A4C1T815</accession>
<dbReference type="Gene3D" id="3.30.70.270">
    <property type="match status" value="1"/>
</dbReference>
<dbReference type="InterPro" id="IPR043128">
    <property type="entry name" value="Rev_trsase/Diguanyl_cyclase"/>
</dbReference>
<organism evidence="2 3">
    <name type="scientific">Eumeta variegata</name>
    <name type="common">Bagworm moth</name>
    <name type="synonym">Eumeta japonica</name>
    <dbReference type="NCBI Taxonomy" id="151549"/>
    <lineage>
        <taxon>Eukaryota</taxon>
        <taxon>Metazoa</taxon>
        <taxon>Ecdysozoa</taxon>
        <taxon>Arthropoda</taxon>
        <taxon>Hexapoda</taxon>
        <taxon>Insecta</taxon>
        <taxon>Pterygota</taxon>
        <taxon>Neoptera</taxon>
        <taxon>Endopterygota</taxon>
        <taxon>Lepidoptera</taxon>
        <taxon>Glossata</taxon>
        <taxon>Ditrysia</taxon>
        <taxon>Tineoidea</taxon>
        <taxon>Psychidae</taxon>
        <taxon>Oiketicinae</taxon>
        <taxon>Eumeta</taxon>
    </lineage>
</organism>
<keyword evidence="3" id="KW-1185">Reference proteome</keyword>
<dbReference type="PANTHER" id="PTHR37984">
    <property type="entry name" value="PROTEIN CBG26694"/>
    <property type="match status" value="1"/>
</dbReference>
<dbReference type="EMBL" id="BGZK01000036">
    <property type="protein sequence ID" value="GBP09690.1"/>
    <property type="molecule type" value="Genomic_DNA"/>
</dbReference>
<proteinExistence type="predicted"/>
<protein>
    <recommendedName>
        <fullName evidence="1">Reverse transcriptase domain-containing protein</fullName>
    </recommendedName>
</protein>